<name>A0A7T3V5V7_9SPIR</name>
<dbReference type="GO" id="GO:0048476">
    <property type="term" value="C:Holliday junction resolvase complex"/>
    <property type="evidence" value="ECO:0007669"/>
    <property type="project" value="UniProtKB-UniRule"/>
</dbReference>
<dbReference type="EMBL" id="CP064936">
    <property type="protein sequence ID" value="QQA01977.1"/>
    <property type="molecule type" value="Genomic_DNA"/>
</dbReference>
<dbReference type="GO" id="GO:0003677">
    <property type="term" value="F:DNA binding"/>
    <property type="evidence" value="ECO:0007669"/>
    <property type="project" value="UniProtKB-KW"/>
</dbReference>
<dbReference type="AlphaFoldDB" id="A0A7T3V5V7"/>
<dbReference type="FunFam" id="3.30.420.10:FF:000002">
    <property type="entry name" value="Crossover junction endodeoxyribonuclease RuvC"/>
    <property type="match status" value="1"/>
</dbReference>
<keyword evidence="3 13" id="KW-0540">Nuclease</keyword>
<evidence type="ECO:0000256" key="3">
    <source>
        <dbReference type="ARBA" id="ARBA00022722"/>
    </source>
</evidence>
<evidence type="ECO:0000256" key="7">
    <source>
        <dbReference type="ARBA" id="ARBA00022801"/>
    </source>
</evidence>
<comment type="cofactor">
    <cofactor evidence="13">
        <name>Mg(2+)</name>
        <dbReference type="ChEBI" id="CHEBI:18420"/>
    </cofactor>
    <text evidence="13">Binds 2 Mg(2+) ion per subunit.</text>
</comment>
<dbReference type="KEGG" id="tper:IWA51_05110"/>
<evidence type="ECO:0000256" key="10">
    <source>
        <dbReference type="ARBA" id="ARBA00023172"/>
    </source>
</evidence>
<proteinExistence type="inferred from homology"/>
<evidence type="ECO:0000256" key="11">
    <source>
        <dbReference type="ARBA" id="ARBA00023204"/>
    </source>
</evidence>
<evidence type="ECO:0000256" key="8">
    <source>
        <dbReference type="ARBA" id="ARBA00022842"/>
    </source>
</evidence>
<evidence type="ECO:0000256" key="5">
    <source>
        <dbReference type="ARBA" id="ARBA00022759"/>
    </source>
</evidence>
<organism evidence="15 16">
    <name type="scientific">Treponema peruense</name>
    <dbReference type="NCBI Taxonomy" id="2787628"/>
    <lineage>
        <taxon>Bacteria</taxon>
        <taxon>Pseudomonadati</taxon>
        <taxon>Spirochaetota</taxon>
        <taxon>Spirochaetia</taxon>
        <taxon>Spirochaetales</taxon>
        <taxon>Treponemataceae</taxon>
        <taxon>Treponema</taxon>
    </lineage>
</organism>
<dbReference type="GO" id="GO:0000287">
    <property type="term" value="F:magnesium ion binding"/>
    <property type="evidence" value="ECO:0007669"/>
    <property type="project" value="UniProtKB-UniRule"/>
</dbReference>
<dbReference type="PANTHER" id="PTHR30194">
    <property type="entry name" value="CROSSOVER JUNCTION ENDODEOXYRIBONUCLEASE RUVC"/>
    <property type="match status" value="1"/>
</dbReference>
<keyword evidence="8 13" id="KW-0460">Magnesium</keyword>
<dbReference type="PRINTS" id="PR00696">
    <property type="entry name" value="RSOLVASERUVC"/>
</dbReference>
<evidence type="ECO:0000256" key="14">
    <source>
        <dbReference type="NCBIfam" id="TIGR00228"/>
    </source>
</evidence>
<keyword evidence="10 13" id="KW-0233">DNA recombination</keyword>
<evidence type="ECO:0000313" key="15">
    <source>
        <dbReference type="EMBL" id="QQA01977.1"/>
    </source>
</evidence>
<dbReference type="EC" id="3.1.21.10" evidence="13 14"/>
<keyword evidence="2 13" id="KW-0963">Cytoplasm</keyword>
<evidence type="ECO:0000256" key="4">
    <source>
        <dbReference type="ARBA" id="ARBA00022723"/>
    </source>
</evidence>
<feature type="active site" evidence="13">
    <location>
        <position position="71"/>
    </location>
</feature>
<dbReference type="GO" id="GO:0008821">
    <property type="term" value="F:crossover junction DNA endonuclease activity"/>
    <property type="evidence" value="ECO:0007669"/>
    <property type="project" value="UniProtKB-UniRule"/>
</dbReference>
<comment type="subunit">
    <text evidence="13">Homodimer which binds Holliday junction (HJ) DNA. The HJ becomes 2-fold symmetrical on binding to RuvC with unstacked arms; it has a different conformation from HJ DNA in complex with RuvA. In the full resolvosome a probable DNA-RuvA(4)-RuvB(12)-RuvC(2) complex forms which resolves the HJ.</text>
</comment>
<gene>
    <name evidence="13 15" type="primary">ruvC</name>
    <name evidence="15" type="ORF">IWA51_05110</name>
</gene>
<feature type="active site" evidence="13">
    <location>
        <position position="11"/>
    </location>
</feature>
<dbReference type="Pfam" id="PF02075">
    <property type="entry name" value="RuvC"/>
    <property type="match status" value="1"/>
</dbReference>
<dbReference type="GO" id="GO:0005737">
    <property type="term" value="C:cytoplasm"/>
    <property type="evidence" value="ECO:0007669"/>
    <property type="project" value="UniProtKB-SubCell"/>
</dbReference>
<evidence type="ECO:0000256" key="9">
    <source>
        <dbReference type="ARBA" id="ARBA00023125"/>
    </source>
</evidence>
<evidence type="ECO:0000313" key="16">
    <source>
        <dbReference type="Proteomes" id="UP000595224"/>
    </source>
</evidence>
<keyword evidence="16" id="KW-1185">Reference proteome</keyword>
<sequence>MGTVKRIMGIDPGLAHTGFGVIDFCAGKIKLVSYGVIETSAQDSHEIRLLSIYNRLEAVVKEFAPDEAELETLYFSRNSSSALAVAEAKGVATLCLAKLGIPVFMYTPNQIKNTVTGSASSDKDVVGRYVQILLNLNEVPHPDHAADALAGAITHAHNYSHL</sequence>
<feature type="active site" evidence="13">
    <location>
        <position position="144"/>
    </location>
</feature>
<dbReference type="RefSeq" id="WP_177527476.1">
    <property type="nucleotide sequence ID" value="NZ_CBCSHE010000004.1"/>
</dbReference>
<keyword evidence="4 13" id="KW-0479">Metal-binding</keyword>
<dbReference type="GO" id="GO:0006310">
    <property type="term" value="P:DNA recombination"/>
    <property type="evidence" value="ECO:0007669"/>
    <property type="project" value="UniProtKB-UniRule"/>
</dbReference>
<dbReference type="InterPro" id="IPR036397">
    <property type="entry name" value="RNaseH_sf"/>
</dbReference>
<keyword evidence="9 13" id="KW-0238">DNA-binding</keyword>
<comment type="subcellular location">
    <subcellularLocation>
        <location evidence="13">Cytoplasm</location>
    </subcellularLocation>
</comment>
<feature type="binding site" evidence="13">
    <location>
        <position position="144"/>
    </location>
    <ligand>
        <name>Mg(2+)</name>
        <dbReference type="ChEBI" id="CHEBI:18420"/>
        <label>1</label>
    </ligand>
</feature>
<comment type="similarity">
    <text evidence="1 13">Belongs to the RuvC family.</text>
</comment>
<dbReference type="HAMAP" id="MF_00034">
    <property type="entry name" value="RuvC"/>
    <property type="match status" value="1"/>
</dbReference>
<keyword evidence="6 13" id="KW-0227">DNA damage</keyword>
<dbReference type="InterPro" id="IPR002176">
    <property type="entry name" value="X-over_junc_endoDNase_RuvC"/>
</dbReference>
<dbReference type="NCBIfam" id="TIGR00228">
    <property type="entry name" value="ruvC"/>
    <property type="match status" value="1"/>
</dbReference>
<reference evidence="15 16" key="1">
    <citation type="submission" date="2020-11" db="EMBL/GenBank/DDBJ databases">
        <title>Treponema Peruensis nv. sp., first commensal Treponema isolated from human feces.</title>
        <authorList>
            <person name="Belkhou C."/>
            <person name="Raes J."/>
        </authorList>
    </citation>
    <scope>NUCLEOTIDE SEQUENCE [LARGE SCALE GENOMIC DNA]</scope>
    <source>
        <strain evidence="15 16">RCC2812</strain>
    </source>
</reference>
<evidence type="ECO:0000256" key="1">
    <source>
        <dbReference type="ARBA" id="ARBA00009518"/>
    </source>
</evidence>
<accession>A0A7T3V5V7</accession>
<dbReference type="PANTHER" id="PTHR30194:SF3">
    <property type="entry name" value="CROSSOVER JUNCTION ENDODEOXYRIBONUCLEASE RUVC"/>
    <property type="match status" value="1"/>
</dbReference>
<keyword evidence="5 13" id="KW-0255">Endonuclease</keyword>
<dbReference type="Gene3D" id="3.30.420.10">
    <property type="entry name" value="Ribonuclease H-like superfamily/Ribonuclease H"/>
    <property type="match status" value="1"/>
</dbReference>
<keyword evidence="11 13" id="KW-0234">DNA repair</keyword>
<protein>
    <recommendedName>
        <fullName evidence="13 14">Crossover junction endodeoxyribonuclease RuvC</fullName>
        <ecNumber evidence="13 14">3.1.21.10</ecNumber>
    </recommendedName>
    <alternativeName>
        <fullName evidence="13">Holliday junction nuclease RuvC</fullName>
    </alternativeName>
    <alternativeName>
        <fullName evidence="13">Holliday junction resolvase RuvC</fullName>
    </alternativeName>
</protein>
<evidence type="ECO:0000256" key="2">
    <source>
        <dbReference type="ARBA" id="ARBA00022490"/>
    </source>
</evidence>
<comment type="function">
    <text evidence="13">The RuvA-RuvB-RuvC complex processes Holliday junction (HJ) DNA during genetic recombination and DNA repair. Endonuclease that resolves HJ intermediates. Cleaves cruciform DNA by making single-stranded nicks across the HJ at symmetrical positions within the homologous arms, yielding a 5'-phosphate and a 3'-hydroxyl group; requires a central core of homology in the junction. The consensus cleavage sequence is 5'-(A/T)TT(C/G)-3'. Cleavage occurs on the 3'-side of the TT dinucleotide at the point of strand exchange. HJ branch migration catalyzed by RuvA-RuvB allows RuvC to scan DNA until it finds its consensus sequence, where it cleaves and resolves the cruciform DNA.</text>
</comment>
<dbReference type="GO" id="GO:0006281">
    <property type="term" value="P:DNA repair"/>
    <property type="evidence" value="ECO:0007669"/>
    <property type="project" value="UniProtKB-UniRule"/>
</dbReference>
<feature type="binding site" evidence="13">
    <location>
        <position position="11"/>
    </location>
    <ligand>
        <name>Mg(2+)</name>
        <dbReference type="ChEBI" id="CHEBI:18420"/>
        <label>1</label>
    </ligand>
</feature>
<dbReference type="CDD" id="cd16962">
    <property type="entry name" value="RuvC"/>
    <property type="match status" value="1"/>
</dbReference>
<dbReference type="SUPFAM" id="SSF53098">
    <property type="entry name" value="Ribonuclease H-like"/>
    <property type="match status" value="1"/>
</dbReference>
<comment type="catalytic activity">
    <reaction evidence="12 13">
        <text>Endonucleolytic cleavage at a junction such as a reciprocal single-stranded crossover between two homologous DNA duplexes (Holliday junction).</text>
        <dbReference type="EC" id="3.1.21.10"/>
    </reaction>
</comment>
<feature type="binding site" evidence="13">
    <location>
        <position position="71"/>
    </location>
    <ligand>
        <name>Mg(2+)</name>
        <dbReference type="ChEBI" id="CHEBI:18420"/>
        <label>2</label>
    </ligand>
</feature>
<evidence type="ECO:0000256" key="12">
    <source>
        <dbReference type="ARBA" id="ARBA00029354"/>
    </source>
</evidence>
<dbReference type="NCBIfam" id="NF000711">
    <property type="entry name" value="PRK00039.2-1"/>
    <property type="match status" value="1"/>
</dbReference>
<dbReference type="Proteomes" id="UP000595224">
    <property type="component" value="Chromosome"/>
</dbReference>
<evidence type="ECO:0000256" key="13">
    <source>
        <dbReference type="HAMAP-Rule" id="MF_00034"/>
    </source>
</evidence>
<dbReference type="InterPro" id="IPR012337">
    <property type="entry name" value="RNaseH-like_sf"/>
</dbReference>
<evidence type="ECO:0000256" key="6">
    <source>
        <dbReference type="ARBA" id="ARBA00022763"/>
    </source>
</evidence>
<keyword evidence="7 13" id="KW-0378">Hydrolase</keyword>